<comment type="caution">
    <text evidence="2">The sequence shown here is derived from an EMBL/GenBank/DDBJ whole genome shotgun (WGS) entry which is preliminary data.</text>
</comment>
<dbReference type="PROSITE" id="PS50005">
    <property type="entry name" value="TPR"/>
    <property type="match status" value="1"/>
</dbReference>
<dbReference type="Proteomes" id="UP000474957">
    <property type="component" value="Unassembled WGS sequence"/>
</dbReference>
<accession>A0A6L5YX09</accession>
<keyword evidence="1" id="KW-0802">TPR repeat</keyword>
<protein>
    <submittedName>
        <fullName evidence="2">Tetratricopeptide repeat protein</fullName>
    </submittedName>
</protein>
<evidence type="ECO:0000313" key="2">
    <source>
        <dbReference type="EMBL" id="MSU88395.1"/>
    </source>
</evidence>
<dbReference type="InterPro" id="IPR011990">
    <property type="entry name" value="TPR-like_helical_dom_sf"/>
</dbReference>
<gene>
    <name evidence="2" type="ORF">GE300_02035</name>
</gene>
<evidence type="ECO:0000256" key="1">
    <source>
        <dbReference type="PROSITE-ProRule" id="PRU00339"/>
    </source>
</evidence>
<dbReference type="Gene3D" id="1.25.40.10">
    <property type="entry name" value="Tetratricopeptide repeat domain"/>
    <property type="match status" value="1"/>
</dbReference>
<keyword evidence="3" id="KW-1185">Reference proteome</keyword>
<dbReference type="InterPro" id="IPR019734">
    <property type="entry name" value="TPR_rpt"/>
</dbReference>
<organism evidence="2 3">
    <name type="scientific">Halovulum marinum</name>
    <dbReference type="NCBI Taxonomy" id="2662447"/>
    <lineage>
        <taxon>Bacteria</taxon>
        <taxon>Pseudomonadati</taxon>
        <taxon>Pseudomonadota</taxon>
        <taxon>Alphaproteobacteria</taxon>
        <taxon>Rhodobacterales</taxon>
        <taxon>Paracoccaceae</taxon>
        <taxon>Halovulum</taxon>
    </lineage>
</organism>
<dbReference type="AlphaFoldDB" id="A0A6L5YX09"/>
<feature type="repeat" description="TPR" evidence="1">
    <location>
        <begin position="121"/>
        <end position="154"/>
    </location>
</feature>
<dbReference type="PROSITE" id="PS51257">
    <property type="entry name" value="PROKAR_LIPOPROTEIN"/>
    <property type="match status" value="1"/>
</dbReference>
<dbReference type="EMBL" id="WIND01000001">
    <property type="protein sequence ID" value="MSU88395.1"/>
    <property type="molecule type" value="Genomic_DNA"/>
</dbReference>
<reference evidence="2 3" key="1">
    <citation type="submission" date="2019-10" db="EMBL/GenBank/DDBJ databases">
        <title>Cognatihalovulum marinum gen. nov. sp. nov., a new member of the family Rhodobacteraceae isolated from deep seawater of the Northwest Indian Ocean.</title>
        <authorList>
            <person name="Ruan C."/>
            <person name="Wang J."/>
            <person name="Zheng X."/>
            <person name="Song L."/>
            <person name="Zhu Y."/>
            <person name="Huang Y."/>
            <person name="Lu Z."/>
            <person name="Du W."/>
            <person name="Huang L."/>
            <person name="Dai X."/>
        </authorList>
    </citation>
    <scope>NUCLEOTIDE SEQUENCE [LARGE SCALE GENOMIC DNA]</scope>
    <source>
        <strain evidence="2 3">2CG4</strain>
    </source>
</reference>
<dbReference type="Pfam" id="PF13432">
    <property type="entry name" value="TPR_16"/>
    <property type="match status" value="1"/>
</dbReference>
<proteinExistence type="predicted"/>
<evidence type="ECO:0000313" key="3">
    <source>
        <dbReference type="Proteomes" id="UP000474957"/>
    </source>
</evidence>
<sequence>MKSAASSSETLLRRFGAVPLLGAALLLAGCAGDRLSDTSTGPGGVPASRRLQGDDGLAIGHRLMASGEYELALDAYYAAGVQLGLNADVLSAVGSANLKLGRLNQAEKVLRRAIDEDDRFVPAWNNLGIVLYNRGELGEAREAFRVAFALDSGASPEIRDNLQLLDAKLAQVVPEQEPDADFRLVRRGNGRYLLLGNN</sequence>
<dbReference type="SMART" id="SM00028">
    <property type="entry name" value="TPR"/>
    <property type="match status" value="2"/>
</dbReference>
<dbReference type="SUPFAM" id="SSF48452">
    <property type="entry name" value="TPR-like"/>
    <property type="match status" value="1"/>
</dbReference>
<name>A0A6L5YX09_9RHOB</name>